<evidence type="ECO:0000256" key="2">
    <source>
        <dbReference type="ARBA" id="ARBA00022692"/>
    </source>
</evidence>
<feature type="transmembrane region" description="Helical" evidence="10">
    <location>
        <begin position="46"/>
        <end position="73"/>
    </location>
</feature>
<evidence type="ECO:0000256" key="8">
    <source>
        <dbReference type="ARBA" id="ARBA00023224"/>
    </source>
</evidence>
<feature type="transmembrane region" description="Helical" evidence="10">
    <location>
        <begin position="169"/>
        <end position="190"/>
    </location>
</feature>
<evidence type="ECO:0000256" key="10">
    <source>
        <dbReference type="SAM" id="Phobius"/>
    </source>
</evidence>
<evidence type="ECO:0000259" key="11">
    <source>
        <dbReference type="PROSITE" id="PS50262"/>
    </source>
</evidence>
<feature type="transmembrane region" description="Helical" evidence="10">
    <location>
        <begin position="129"/>
        <end position="148"/>
    </location>
</feature>
<dbReference type="Gene3D" id="1.20.1070.10">
    <property type="entry name" value="Rhodopsin 7-helix transmembrane proteins"/>
    <property type="match status" value="1"/>
</dbReference>
<dbReference type="Pfam" id="PF00001">
    <property type="entry name" value="7tm_1"/>
    <property type="match status" value="1"/>
</dbReference>
<feature type="transmembrane region" description="Helical" evidence="10">
    <location>
        <begin position="196"/>
        <end position="217"/>
    </location>
</feature>
<dbReference type="PROSITE" id="PS00237">
    <property type="entry name" value="G_PROTEIN_RECEP_F1_1"/>
    <property type="match status" value="1"/>
</dbReference>
<evidence type="ECO:0000313" key="13">
    <source>
        <dbReference type="Proteomes" id="UP000823561"/>
    </source>
</evidence>
<feature type="transmembrane region" description="Helical" evidence="10">
    <location>
        <begin position="238"/>
        <end position="257"/>
    </location>
</feature>
<dbReference type="PANTHER" id="PTHR24232">
    <property type="entry name" value="G-PROTEIN COUPLED RECEPTOR"/>
    <property type="match status" value="1"/>
</dbReference>
<comment type="caution">
    <text evidence="12">The sequence shown here is derived from an EMBL/GenBank/DDBJ whole genome shotgun (WGS) entry which is preliminary data.</text>
</comment>
<organism evidence="12 13">
    <name type="scientific">Alosa alosa</name>
    <name type="common">allis shad</name>
    <dbReference type="NCBI Taxonomy" id="278164"/>
    <lineage>
        <taxon>Eukaryota</taxon>
        <taxon>Metazoa</taxon>
        <taxon>Chordata</taxon>
        <taxon>Craniata</taxon>
        <taxon>Vertebrata</taxon>
        <taxon>Euteleostomi</taxon>
        <taxon>Actinopterygii</taxon>
        <taxon>Neopterygii</taxon>
        <taxon>Teleostei</taxon>
        <taxon>Clupei</taxon>
        <taxon>Clupeiformes</taxon>
        <taxon>Clupeoidei</taxon>
        <taxon>Clupeidae</taxon>
        <taxon>Alosa</taxon>
    </lineage>
</organism>
<dbReference type="GO" id="GO:0007200">
    <property type="term" value="P:phospholipase C-activating G protein-coupled receptor signaling pathway"/>
    <property type="evidence" value="ECO:0007669"/>
    <property type="project" value="TreeGrafter"/>
</dbReference>
<name>A0AAV6FV58_9TELE</name>
<gene>
    <name evidence="12" type="ORF">AALO_G00231750</name>
</gene>
<dbReference type="InterPro" id="IPR017452">
    <property type="entry name" value="GPCR_Rhodpsn_7TM"/>
</dbReference>
<sequence length="326" mass="37957">MEEPYNQTSAYITPTHTYLPTHTHMSDFENNVTYYNDTLQTHFEDIYLITDCLSFLATLLGLCFVVYGLYALVKTGHYSLHVFVINLFISDLIQISTKLIQISKDFLILSDLIADYNDRLNDSFNDSLGLIYGVGVMANVCFMVFISAERYIMIAYPVWYRNNHTIRTPVCVSVTVWVIFSITTIISLWFNGYIELFVILVLLVPYPFVMFFLVGTWRALSGNTSVPRHEQRRIMGTLALVLSIYTVLFLPFVLVQIHFFHPIVNHMTLWIYLVELALILMALSPLFDFLLYLLMRRDAKYILRALCFRKRHKDKRATKTLMEAQV</sequence>
<evidence type="ECO:0000256" key="1">
    <source>
        <dbReference type="ARBA" id="ARBA00004141"/>
    </source>
</evidence>
<comment type="similarity">
    <text evidence="9">Belongs to the G-protein coupled receptor 1 family.</text>
</comment>
<keyword evidence="4 9" id="KW-0297">G-protein coupled receptor</keyword>
<dbReference type="InterPro" id="IPR000276">
    <property type="entry name" value="GPCR_Rhodpsn"/>
</dbReference>
<dbReference type="GO" id="GO:0005886">
    <property type="term" value="C:plasma membrane"/>
    <property type="evidence" value="ECO:0007669"/>
    <property type="project" value="TreeGrafter"/>
</dbReference>
<evidence type="ECO:0000256" key="9">
    <source>
        <dbReference type="RuleBase" id="RU000688"/>
    </source>
</evidence>
<evidence type="ECO:0000256" key="5">
    <source>
        <dbReference type="ARBA" id="ARBA00023136"/>
    </source>
</evidence>
<dbReference type="SUPFAM" id="SSF81321">
    <property type="entry name" value="Family A G protein-coupled receptor-like"/>
    <property type="match status" value="1"/>
</dbReference>
<keyword evidence="6 9" id="KW-0675">Receptor</keyword>
<keyword evidence="8 9" id="KW-0807">Transducer</keyword>
<proteinExistence type="inferred from homology"/>
<evidence type="ECO:0000256" key="6">
    <source>
        <dbReference type="ARBA" id="ARBA00023170"/>
    </source>
</evidence>
<dbReference type="PROSITE" id="PS50262">
    <property type="entry name" value="G_PROTEIN_RECEP_F1_2"/>
    <property type="match status" value="1"/>
</dbReference>
<keyword evidence="5 10" id="KW-0472">Membrane</keyword>
<feature type="transmembrane region" description="Helical" evidence="10">
    <location>
        <begin position="80"/>
        <end position="100"/>
    </location>
</feature>
<keyword evidence="3 10" id="KW-1133">Transmembrane helix</keyword>
<evidence type="ECO:0000256" key="3">
    <source>
        <dbReference type="ARBA" id="ARBA00022989"/>
    </source>
</evidence>
<dbReference type="PRINTS" id="PR00237">
    <property type="entry name" value="GPCRRHODOPSN"/>
</dbReference>
<evidence type="ECO:0000313" key="12">
    <source>
        <dbReference type="EMBL" id="KAG5266410.1"/>
    </source>
</evidence>
<dbReference type="GO" id="GO:0004930">
    <property type="term" value="F:G protein-coupled receptor activity"/>
    <property type="evidence" value="ECO:0007669"/>
    <property type="project" value="UniProtKB-KW"/>
</dbReference>
<accession>A0AAV6FV58</accession>
<evidence type="ECO:0000256" key="7">
    <source>
        <dbReference type="ARBA" id="ARBA00023180"/>
    </source>
</evidence>
<comment type="subcellular location">
    <subcellularLocation>
        <location evidence="1">Membrane</location>
        <topology evidence="1">Multi-pass membrane protein</topology>
    </subcellularLocation>
</comment>
<protein>
    <recommendedName>
        <fullName evidence="11">G-protein coupled receptors family 1 profile domain-containing protein</fullName>
    </recommendedName>
</protein>
<keyword evidence="7" id="KW-0325">Glycoprotein</keyword>
<dbReference type="EMBL" id="JADWDJ010000018">
    <property type="protein sequence ID" value="KAG5266410.1"/>
    <property type="molecule type" value="Genomic_DNA"/>
</dbReference>
<keyword evidence="2 9" id="KW-0812">Transmembrane</keyword>
<feature type="transmembrane region" description="Helical" evidence="10">
    <location>
        <begin position="269"/>
        <end position="294"/>
    </location>
</feature>
<dbReference type="Proteomes" id="UP000823561">
    <property type="component" value="Chromosome 18"/>
</dbReference>
<dbReference type="PANTHER" id="PTHR24232:SF85">
    <property type="entry name" value="G-PROTEIN COUPLED RECEPTOR 4"/>
    <property type="match status" value="1"/>
</dbReference>
<dbReference type="AlphaFoldDB" id="A0AAV6FV58"/>
<reference evidence="12" key="1">
    <citation type="submission" date="2020-10" db="EMBL/GenBank/DDBJ databases">
        <title>Chromosome-scale genome assembly of the Allis shad, Alosa alosa.</title>
        <authorList>
            <person name="Margot Z."/>
            <person name="Christophe K."/>
            <person name="Cabau C."/>
            <person name="Louis A."/>
            <person name="Berthelot C."/>
            <person name="Parey E."/>
            <person name="Roest Crollius H."/>
            <person name="Montfort J."/>
            <person name="Robinson-Rechavi M."/>
            <person name="Bucao C."/>
            <person name="Bouchez O."/>
            <person name="Gislard M."/>
            <person name="Lluch J."/>
            <person name="Milhes M."/>
            <person name="Lampietro C."/>
            <person name="Lopez Roques C."/>
            <person name="Donnadieu C."/>
            <person name="Braasch I."/>
            <person name="Desvignes T."/>
            <person name="Postlethwait J."/>
            <person name="Bobe J."/>
            <person name="Guiguen Y."/>
        </authorList>
    </citation>
    <scope>NUCLEOTIDE SEQUENCE</scope>
    <source>
        <strain evidence="12">M-15738</strain>
        <tissue evidence="12">Blood</tissue>
    </source>
</reference>
<keyword evidence="13" id="KW-1185">Reference proteome</keyword>
<feature type="domain" description="G-protein coupled receptors family 1 profile" evidence="11">
    <location>
        <begin position="61"/>
        <end position="292"/>
    </location>
</feature>
<dbReference type="GO" id="GO:0035025">
    <property type="term" value="P:positive regulation of Rho protein signal transduction"/>
    <property type="evidence" value="ECO:0007669"/>
    <property type="project" value="TreeGrafter"/>
</dbReference>
<evidence type="ECO:0000256" key="4">
    <source>
        <dbReference type="ARBA" id="ARBA00023040"/>
    </source>
</evidence>